<reference evidence="2" key="1">
    <citation type="journal article" date="2019" name="Int. J. Syst. Evol. Microbiol.">
        <title>The Global Catalogue of Microorganisms (GCM) 10K type strain sequencing project: providing services to taxonomists for standard genome sequencing and annotation.</title>
        <authorList>
            <consortium name="The Broad Institute Genomics Platform"/>
            <consortium name="The Broad Institute Genome Sequencing Center for Infectious Disease"/>
            <person name="Wu L."/>
            <person name="Ma J."/>
        </authorList>
    </citation>
    <scope>NUCLEOTIDE SEQUENCE [LARGE SCALE GENOMIC DNA]</scope>
    <source>
        <strain evidence="2">JCM 17137</strain>
    </source>
</reference>
<gene>
    <name evidence="1" type="ORF">GCM10022402_19160</name>
</gene>
<evidence type="ECO:0000313" key="1">
    <source>
        <dbReference type="EMBL" id="GAA3739567.1"/>
    </source>
</evidence>
<dbReference type="EMBL" id="BAABDD010000007">
    <property type="protein sequence ID" value="GAA3739567.1"/>
    <property type="molecule type" value="Genomic_DNA"/>
</dbReference>
<keyword evidence="2" id="KW-1185">Reference proteome</keyword>
<comment type="caution">
    <text evidence="1">The sequence shown here is derived from an EMBL/GenBank/DDBJ whole genome shotgun (WGS) entry which is preliminary data.</text>
</comment>
<sequence>MPPRDQGALWVEEKAPEWRCVWLPRHGTYLAYRDMEMANPSAPKPAVAEPKPDEVLRAIELIADLRELVWAWVYRRV</sequence>
<dbReference type="Proteomes" id="UP001500908">
    <property type="component" value="Unassembled WGS sequence"/>
</dbReference>
<organism evidence="1 2">
    <name type="scientific">Salinactinospora qingdaonensis</name>
    <dbReference type="NCBI Taxonomy" id="702744"/>
    <lineage>
        <taxon>Bacteria</taxon>
        <taxon>Bacillati</taxon>
        <taxon>Actinomycetota</taxon>
        <taxon>Actinomycetes</taxon>
        <taxon>Streptosporangiales</taxon>
        <taxon>Nocardiopsidaceae</taxon>
        <taxon>Salinactinospora</taxon>
    </lineage>
</organism>
<protein>
    <submittedName>
        <fullName evidence="1">Uncharacterized protein</fullName>
    </submittedName>
</protein>
<proteinExistence type="predicted"/>
<name>A0ABP7FHG6_9ACTN</name>
<accession>A0ABP7FHG6</accession>
<evidence type="ECO:0000313" key="2">
    <source>
        <dbReference type="Proteomes" id="UP001500908"/>
    </source>
</evidence>